<dbReference type="CDD" id="cd02440">
    <property type="entry name" value="AdoMet_MTases"/>
    <property type="match status" value="1"/>
</dbReference>
<dbReference type="InterPro" id="IPR013216">
    <property type="entry name" value="Methyltransf_11"/>
</dbReference>
<dbReference type="GO" id="GO:0008168">
    <property type="term" value="F:methyltransferase activity"/>
    <property type="evidence" value="ECO:0007669"/>
    <property type="project" value="UniProtKB-KW"/>
</dbReference>
<evidence type="ECO:0000313" key="3">
    <source>
        <dbReference type="Proteomes" id="UP001218629"/>
    </source>
</evidence>
<proteinExistence type="predicted"/>
<keyword evidence="2" id="KW-0489">Methyltransferase</keyword>
<feature type="domain" description="Methyltransferase type 11" evidence="1">
    <location>
        <begin position="57"/>
        <end position="147"/>
    </location>
</feature>
<dbReference type="RefSeq" id="WP_275307245.1">
    <property type="nucleotide sequence ID" value="NZ_CP095749.1"/>
</dbReference>
<dbReference type="InterPro" id="IPR029063">
    <property type="entry name" value="SAM-dependent_MTases_sf"/>
</dbReference>
<evidence type="ECO:0000313" key="2">
    <source>
        <dbReference type="EMBL" id="WEB39699.1"/>
    </source>
</evidence>
<dbReference type="PANTHER" id="PTHR43591:SF24">
    <property type="entry name" value="2-METHOXY-6-POLYPRENYL-1,4-BENZOQUINOL METHYLASE, MITOCHONDRIAL"/>
    <property type="match status" value="1"/>
</dbReference>
<dbReference type="Proteomes" id="UP001218629">
    <property type="component" value="Chromosome"/>
</dbReference>
<organism evidence="2 3">
    <name type="scientific">Streptomyces yunnanensis</name>
    <dbReference type="NCBI Taxonomy" id="156453"/>
    <lineage>
        <taxon>Bacteria</taxon>
        <taxon>Bacillati</taxon>
        <taxon>Actinomycetota</taxon>
        <taxon>Actinomycetes</taxon>
        <taxon>Kitasatosporales</taxon>
        <taxon>Streptomycetaceae</taxon>
        <taxon>Streptomyces</taxon>
    </lineage>
</organism>
<gene>
    <name evidence="2" type="ORF">MOV08_10745</name>
</gene>
<reference evidence="2 3" key="1">
    <citation type="submission" date="2022-03" db="EMBL/GenBank/DDBJ databases">
        <title>Streptomyces yunnanensis P86,complete genome.</title>
        <authorList>
            <person name="Chen S."/>
            <person name="Zhang Q."/>
        </authorList>
    </citation>
    <scope>NUCLEOTIDE SEQUENCE [LARGE SCALE GENOMIC DNA]</scope>
    <source>
        <strain evidence="2 3">P86</strain>
    </source>
</reference>
<protein>
    <submittedName>
        <fullName evidence="2">Class I SAM-dependent methyltransferase</fullName>
    </submittedName>
</protein>
<accession>A0ABY8A411</accession>
<sequence length="281" mass="28807">MTGTDGVDAAETPFDAGERLAWAGRADAFAAGFGRLCAYTVPRLLDAAGITEGTRVLDAGTGTGTAAAAACARGARVTAVDAEPDMARSAATAAPGAVVRLAALPHLPFPDGAFDAVVGNFVLNHVGRPRAALAELRRVTRPGGRIALTIWAAPPAPGQALLGRAVRAAGVPRPADLPALAPEDDFPRTERGLAELLGTAGPLTEVACSAVSWEHRTTAEEWWRGPAAGVAAIGRVVTSRGPGTVERIRRHFLDLAAEFTLPDGQLSLPHTALLASGRVDG</sequence>
<name>A0ABY8A411_9ACTN</name>
<dbReference type="Pfam" id="PF08241">
    <property type="entry name" value="Methyltransf_11"/>
    <property type="match status" value="1"/>
</dbReference>
<dbReference type="SUPFAM" id="SSF53335">
    <property type="entry name" value="S-adenosyl-L-methionine-dependent methyltransferases"/>
    <property type="match status" value="1"/>
</dbReference>
<dbReference type="Gene3D" id="3.40.50.150">
    <property type="entry name" value="Vaccinia Virus protein VP39"/>
    <property type="match status" value="1"/>
</dbReference>
<keyword evidence="3" id="KW-1185">Reference proteome</keyword>
<dbReference type="PANTHER" id="PTHR43591">
    <property type="entry name" value="METHYLTRANSFERASE"/>
    <property type="match status" value="1"/>
</dbReference>
<dbReference type="GO" id="GO:0032259">
    <property type="term" value="P:methylation"/>
    <property type="evidence" value="ECO:0007669"/>
    <property type="project" value="UniProtKB-KW"/>
</dbReference>
<keyword evidence="2" id="KW-0808">Transferase</keyword>
<dbReference type="EMBL" id="CP095749">
    <property type="protein sequence ID" value="WEB39699.1"/>
    <property type="molecule type" value="Genomic_DNA"/>
</dbReference>
<evidence type="ECO:0000259" key="1">
    <source>
        <dbReference type="Pfam" id="PF08241"/>
    </source>
</evidence>